<name>A0AAP0M7M7_9ROSI</name>
<feature type="compositionally biased region" description="Basic and acidic residues" evidence="1">
    <location>
        <begin position="22"/>
        <end position="34"/>
    </location>
</feature>
<dbReference type="Gene3D" id="4.10.60.10">
    <property type="entry name" value="Zinc finger, CCHC-type"/>
    <property type="match status" value="1"/>
</dbReference>
<feature type="compositionally biased region" description="Basic residues" evidence="1">
    <location>
        <begin position="35"/>
        <end position="50"/>
    </location>
</feature>
<dbReference type="InterPro" id="IPR001878">
    <property type="entry name" value="Znf_CCHC"/>
</dbReference>
<reference evidence="3 4" key="1">
    <citation type="submission" date="2024-05" db="EMBL/GenBank/DDBJ databases">
        <title>Haplotype-resolved chromosome-level genome assembly of Huyou (Citrus changshanensis).</title>
        <authorList>
            <person name="Miao C."/>
            <person name="Chen W."/>
            <person name="Wu Y."/>
            <person name="Wang L."/>
            <person name="Zhao S."/>
            <person name="Grierson D."/>
            <person name="Xu C."/>
            <person name="Chen K."/>
        </authorList>
    </citation>
    <scope>NUCLEOTIDE SEQUENCE [LARGE SCALE GENOMIC DNA]</scope>
    <source>
        <strain evidence="3">01-14</strain>
        <tissue evidence="3">Leaf</tissue>
    </source>
</reference>
<organism evidence="3 4">
    <name type="scientific">Citrus x changshan-huyou</name>
    <dbReference type="NCBI Taxonomy" id="2935761"/>
    <lineage>
        <taxon>Eukaryota</taxon>
        <taxon>Viridiplantae</taxon>
        <taxon>Streptophyta</taxon>
        <taxon>Embryophyta</taxon>
        <taxon>Tracheophyta</taxon>
        <taxon>Spermatophyta</taxon>
        <taxon>Magnoliopsida</taxon>
        <taxon>eudicotyledons</taxon>
        <taxon>Gunneridae</taxon>
        <taxon>Pentapetalae</taxon>
        <taxon>rosids</taxon>
        <taxon>malvids</taxon>
        <taxon>Sapindales</taxon>
        <taxon>Rutaceae</taxon>
        <taxon>Aurantioideae</taxon>
        <taxon>Citrus</taxon>
    </lineage>
</organism>
<feature type="domain" description="CCHC-type" evidence="2">
    <location>
        <begin position="55"/>
        <end position="68"/>
    </location>
</feature>
<dbReference type="InterPro" id="IPR036875">
    <property type="entry name" value="Znf_CCHC_sf"/>
</dbReference>
<proteinExistence type="predicted"/>
<dbReference type="Pfam" id="PF00098">
    <property type="entry name" value="zf-CCHC"/>
    <property type="match status" value="1"/>
</dbReference>
<comment type="caution">
    <text evidence="3">The sequence shown here is derived from an EMBL/GenBank/DDBJ whole genome shotgun (WGS) entry which is preliminary data.</text>
</comment>
<evidence type="ECO:0000256" key="1">
    <source>
        <dbReference type="SAM" id="MobiDB-lite"/>
    </source>
</evidence>
<dbReference type="SUPFAM" id="SSF57756">
    <property type="entry name" value="Retrovirus zinc finger-like domains"/>
    <property type="match status" value="1"/>
</dbReference>
<evidence type="ECO:0000259" key="2">
    <source>
        <dbReference type="Pfam" id="PF00098"/>
    </source>
</evidence>
<sequence>MAESSSRKALGFKRKRGHKYNQKGERSDPNQKKPDVKKRLRSRHAGKKKDKYKMKCYNCSKLGHFAREYTEPKNQETRWIYMGNNSRVEAKGIDPEKQGQLDWSRRYKIIGGTARGILYLQKTPSSELYIVISKLAIYS</sequence>
<accession>A0AAP0M7M7</accession>
<keyword evidence="4" id="KW-1185">Reference proteome</keyword>
<dbReference type="GO" id="GO:0008270">
    <property type="term" value="F:zinc ion binding"/>
    <property type="evidence" value="ECO:0007669"/>
    <property type="project" value="InterPro"/>
</dbReference>
<dbReference type="GO" id="GO:0003676">
    <property type="term" value="F:nucleic acid binding"/>
    <property type="evidence" value="ECO:0007669"/>
    <property type="project" value="InterPro"/>
</dbReference>
<feature type="compositionally biased region" description="Basic residues" evidence="1">
    <location>
        <begin position="10"/>
        <end position="21"/>
    </location>
</feature>
<evidence type="ECO:0000313" key="3">
    <source>
        <dbReference type="EMBL" id="KAK9199122.1"/>
    </source>
</evidence>
<dbReference type="Proteomes" id="UP001428341">
    <property type="component" value="Unassembled WGS sequence"/>
</dbReference>
<gene>
    <name evidence="3" type="ORF">WN944_014309</name>
</gene>
<protein>
    <recommendedName>
        <fullName evidence="2">CCHC-type domain-containing protein</fullName>
    </recommendedName>
</protein>
<evidence type="ECO:0000313" key="4">
    <source>
        <dbReference type="Proteomes" id="UP001428341"/>
    </source>
</evidence>
<dbReference type="EMBL" id="JBCGBO010000005">
    <property type="protein sequence ID" value="KAK9199122.1"/>
    <property type="molecule type" value="Genomic_DNA"/>
</dbReference>
<dbReference type="AlphaFoldDB" id="A0AAP0M7M7"/>
<feature type="region of interest" description="Disordered" evidence="1">
    <location>
        <begin position="1"/>
        <end position="50"/>
    </location>
</feature>